<dbReference type="InterPro" id="IPR013936">
    <property type="entry name" value="CRT-like"/>
</dbReference>
<comment type="subcellular location">
    <subcellularLocation>
        <location evidence="1">Membrane</location>
        <topology evidence="1">Multi-pass membrane protein</topology>
    </subcellularLocation>
</comment>
<feature type="region of interest" description="Disordered" evidence="7">
    <location>
        <begin position="1"/>
        <end position="22"/>
    </location>
</feature>
<proteinExistence type="inferred from homology"/>
<evidence type="ECO:0000256" key="3">
    <source>
        <dbReference type="ARBA" id="ARBA00022448"/>
    </source>
</evidence>
<dbReference type="PANTHER" id="PTHR31326">
    <property type="entry name" value="PROTEIN CLT2, CHLOROPLASTIC"/>
    <property type="match status" value="1"/>
</dbReference>
<keyword evidence="5 8" id="KW-1133">Transmembrane helix</keyword>
<keyword evidence="10" id="KW-1185">Reference proteome</keyword>
<feature type="transmembrane region" description="Helical" evidence="8">
    <location>
        <begin position="349"/>
        <end position="369"/>
    </location>
</feature>
<dbReference type="EMBL" id="JBJQND010000011">
    <property type="protein sequence ID" value="KAL3862003.1"/>
    <property type="molecule type" value="Genomic_DNA"/>
</dbReference>
<evidence type="ECO:0000256" key="4">
    <source>
        <dbReference type="ARBA" id="ARBA00022692"/>
    </source>
</evidence>
<keyword evidence="6 8" id="KW-0472">Membrane</keyword>
<evidence type="ECO:0000313" key="9">
    <source>
        <dbReference type="EMBL" id="KAL3862003.1"/>
    </source>
</evidence>
<feature type="transmembrane region" description="Helical" evidence="8">
    <location>
        <begin position="192"/>
        <end position="209"/>
    </location>
</feature>
<feature type="transmembrane region" description="Helical" evidence="8">
    <location>
        <begin position="168"/>
        <end position="185"/>
    </location>
</feature>
<feature type="transmembrane region" description="Helical" evidence="8">
    <location>
        <begin position="99"/>
        <end position="124"/>
    </location>
</feature>
<evidence type="ECO:0000256" key="2">
    <source>
        <dbReference type="ARBA" id="ARBA00006690"/>
    </source>
</evidence>
<dbReference type="GO" id="GO:0016020">
    <property type="term" value="C:membrane"/>
    <property type="evidence" value="ECO:0007669"/>
    <property type="project" value="UniProtKB-SubCell"/>
</dbReference>
<gene>
    <name evidence="9" type="ORF">ACJMK2_008009</name>
</gene>
<evidence type="ECO:0000256" key="6">
    <source>
        <dbReference type="ARBA" id="ARBA00023136"/>
    </source>
</evidence>
<evidence type="ECO:0000256" key="7">
    <source>
        <dbReference type="SAM" id="MobiDB-lite"/>
    </source>
</evidence>
<protein>
    <submittedName>
        <fullName evidence="9">Uncharacterized protein</fullName>
    </submittedName>
</protein>
<accession>A0ABD3VN87</accession>
<dbReference type="Proteomes" id="UP001634394">
    <property type="component" value="Unassembled WGS sequence"/>
</dbReference>
<feature type="compositionally biased region" description="Basic and acidic residues" evidence="7">
    <location>
        <begin position="1"/>
        <end position="13"/>
    </location>
</feature>
<feature type="transmembrane region" description="Helical" evidence="8">
    <location>
        <begin position="264"/>
        <end position="284"/>
    </location>
</feature>
<evidence type="ECO:0000256" key="5">
    <source>
        <dbReference type="ARBA" id="ARBA00022989"/>
    </source>
</evidence>
<dbReference type="Pfam" id="PF08627">
    <property type="entry name" value="CRT-like"/>
    <property type="match status" value="1"/>
</dbReference>
<feature type="transmembrane region" description="Helical" evidence="8">
    <location>
        <begin position="136"/>
        <end position="156"/>
    </location>
</feature>
<feature type="transmembrane region" description="Helical" evidence="8">
    <location>
        <begin position="67"/>
        <end position="87"/>
    </location>
</feature>
<feature type="transmembrane region" description="Helical" evidence="8">
    <location>
        <begin position="389"/>
        <end position="408"/>
    </location>
</feature>
<evidence type="ECO:0000313" key="10">
    <source>
        <dbReference type="Proteomes" id="UP001634394"/>
    </source>
</evidence>
<keyword evidence="3" id="KW-0813">Transport</keyword>
<name>A0ABD3VN87_SINWO</name>
<sequence length="423" mass="47625">MNHLNKYLDENRDSINSPNGQRTMLESTDSLVDPMYSYQEKVPLLSGIHSMHKMEPKPRFTGHVRNITLVLLNVVFNVAMNVTLPIYAGTMGQVGGDSFVLLLESCVWFVVIFTLMTLGIKYTIDPSATLRPTATYKILFLMGFLTTLNGVFVVFASDPNRTPPYLQGILMTTSIPFTVVCRFIILRKGISLSRLICACAVMAGLFITVEPQIWGLDGSSDNTETKSIAYRILWPLCFAMGFLPYGIMNVICEKELKKGESHSFSFITWTQIFQVVTMVMMFWADFIPQFGMASSPQNFIERLKNGIHCSYSSEAACGGLAWEAWLFYICYCLGNLFNFLLIQYAEGAVYAAVVQAVVSPIAALFWSLFVFDEENLLFFWKPTFNETTAYTIGGLCLMVPAVVLYNYFSYSEEKPKTDTESLL</sequence>
<keyword evidence="4 8" id="KW-0812">Transmembrane</keyword>
<comment type="similarity">
    <text evidence="2">Belongs to the CRT-like transporter family.</text>
</comment>
<evidence type="ECO:0000256" key="8">
    <source>
        <dbReference type="SAM" id="Phobius"/>
    </source>
</evidence>
<comment type="caution">
    <text evidence="9">The sequence shown here is derived from an EMBL/GenBank/DDBJ whole genome shotgun (WGS) entry which is preliminary data.</text>
</comment>
<evidence type="ECO:0000256" key="1">
    <source>
        <dbReference type="ARBA" id="ARBA00004141"/>
    </source>
</evidence>
<organism evidence="9 10">
    <name type="scientific">Sinanodonta woodiana</name>
    <name type="common">Chinese pond mussel</name>
    <name type="synonym">Anodonta woodiana</name>
    <dbReference type="NCBI Taxonomy" id="1069815"/>
    <lineage>
        <taxon>Eukaryota</taxon>
        <taxon>Metazoa</taxon>
        <taxon>Spiralia</taxon>
        <taxon>Lophotrochozoa</taxon>
        <taxon>Mollusca</taxon>
        <taxon>Bivalvia</taxon>
        <taxon>Autobranchia</taxon>
        <taxon>Heteroconchia</taxon>
        <taxon>Palaeoheterodonta</taxon>
        <taxon>Unionida</taxon>
        <taxon>Unionoidea</taxon>
        <taxon>Unionidae</taxon>
        <taxon>Unioninae</taxon>
        <taxon>Sinanodonta</taxon>
    </lineage>
</organism>
<feature type="transmembrane region" description="Helical" evidence="8">
    <location>
        <begin position="229"/>
        <end position="252"/>
    </location>
</feature>
<feature type="transmembrane region" description="Helical" evidence="8">
    <location>
        <begin position="325"/>
        <end position="342"/>
    </location>
</feature>
<dbReference type="PANTHER" id="PTHR31326:SF1">
    <property type="entry name" value="PROTEIN CLT2, CHLOROPLASTIC"/>
    <property type="match status" value="1"/>
</dbReference>
<reference evidence="9 10" key="1">
    <citation type="submission" date="2024-11" db="EMBL/GenBank/DDBJ databases">
        <title>Chromosome-level genome assembly of the freshwater bivalve Anodonta woodiana.</title>
        <authorList>
            <person name="Chen X."/>
        </authorList>
    </citation>
    <scope>NUCLEOTIDE SEQUENCE [LARGE SCALE GENOMIC DNA]</scope>
    <source>
        <strain evidence="9">MN2024</strain>
        <tissue evidence="9">Gills</tissue>
    </source>
</reference>
<dbReference type="AlphaFoldDB" id="A0ABD3VN87"/>